<dbReference type="SMART" id="SM00829">
    <property type="entry name" value="PKS_ER"/>
    <property type="match status" value="1"/>
</dbReference>
<dbReference type="Pfam" id="PF08240">
    <property type="entry name" value="ADH_N"/>
    <property type="match status" value="1"/>
</dbReference>
<evidence type="ECO:0000256" key="1">
    <source>
        <dbReference type="ARBA" id="ARBA00001947"/>
    </source>
</evidence>
<dbReference type="KEGG" id="nab:B1sIIB91_04945"/>
<dbReference type="PROSITE" id="PS00059">
    <property type="entry name" value="ADH_ZINC"/>
    <property type="match status" value="1"/>
</dbReference>
<comment type="cofactor">
    <cofactor evidence="1 5">
        <name>Zn(2+)</name>
        <dbReference type="ChEBI" id="CHEBI:29105"/>
    </cofactor>
</comment>
<dbReference type="SUPFAM" id="SSF51735">
    <property type="entry name" value="NAD(P)-binding Rossmann-fold domains"/>
    <property type="match status" value="1"/>
</dbReference>
<evidence type="ECO:0000256" key="5">
    <source>
        <dbReference type="RuleBase" id="RU361277"/>
    </source>
</evidence>
<dbReference type="EMBL" id="CP016779">
    <property type="protein sequence ID" value="ASY24237.1"/>
    <property type="molecule type" value="Genomic_DNA"/>
</dbReference>
<evidence type="ECO:0000313" key="7">
    <source>
        <dbReference type="EMBL" id="ASY24237.1"/>
    </source>
</evidence>
<keyword evidence="2 5" id="KW-0479">Metal-binding</keyword>
<dbReference type="Pfam" id="PF00107">
    <property type="entry name" value="ADH_zinc_N"/>
    <property type="match status" value="1"/>
</dbReference>
<dbReference type="RefSeq" id="WP_095688496.1">
    <property type="nucleotide sequence ID" value="NZ_CP016779.1"/>
</dbReference>
<sequence length="339" mass="36131">MKAVVYDSAKNFTIKDIPTPEPKSGEVLVKIELAGVCGTDLHIHEGDFLAEFPLIPGHEMVGIVSALGAGVNQFKVGERVTVNPVVSCGDCEFCREGKPILCHNRKGLGTNWPGSFAEYMIATEDLVFKVGNLSPDVAVFAEPAACAMHGAQMLGIKPGSSALIFGAGPTGQLLAQLMATSGAASVTVAGSTQFKLDLAKKLGADKTYLMDRNNVAKTKDDLLKASPSGYDIVVEATGSMQVAEICVPLTRSGGTFMVYGVAEPDETFKINAFDVFHREIRIQGSFAEIDTFPATLAALESGRLKTDGLITHRFSIDEYGKALEALRSDKSAHKIVLKF</sequence>
<dbReference type="InterPro" id="IPR020843">
    <property type="entry name" value="ER"/>
</dbReference>
<name>A0A249L5E1_9ACTN</name>
<dbReference type="PANTHER" id="PTHR43401:SF2">
    <property type="entry name" value="L-THREONINE 3-DEHYDROGENASE"/>
    <property type="match status" value="1"/>
</dbReference>
<feature type="domain" description="Enoyl reductase (ER)" evidence="6">
    <location>
        <begin position="7"/>
        <end position="337"/>
    </location>
</feature>
<dbReference type="CDD" id="cd08234">
    <property type="entry name" value="threonine_DH_like"/>
    <property type="match status" value="1"/>
</dbReference>
<evidence type="ECO:0000256" key="2">
    <source>
        <dbReference type="ARBA" id="ARBA00022723"/>
    </source>
</evidence>
<dbReference type="OrthoDB" id="241504at2"/>
<dbReference type="AlphaFoldDB" id="A0A249L5E1"/>
<organism evidence="7 8">
    <name type="scientific">Candidatus Nanopelagicus abundans</name>
    <dbReference type="NCBI Taxonomy" id="1884916"/>
    <lineage>
        <taxon>Bacteria</taxon>
        <taxon>Bacillati</taxon>
        <taxon>Actinomycetota</taxon>
        <taxon>Actinomycetes</taxon>
        <taxon>Candidatus Nanopelagicales</taxon>
        <taxon>Candidatus Nanopelagicaceae</taxon>
        <taxon>Candidatus Nanopelagicus</taxon>
    </lineage>
</organism>
<dbReference type="PANTHER" id="PTHR43401">
    <property type="entry name" value="L-THREONINE 3-DEHYDROGENASE"/>
    <property type="match status" value="1"/>
</dbReference>
<evidence type="ECO:0000256" key="4">
    <source>
        <dbReference type="ARBA" id="ARBA00023002"/>
    </source>
</evidence>
<evidence type="ECO:0000259" key="6">
    <source>
        <dbReference type="SMART" id="SM00829"/>
    </source>
</evidence>
<proteinExistence type="inferred from homology"/>
<dbReference type="Gene3D" id="3.90.180.10">
    <property type="entry name" value="Medium-chain alcohol dehydrogenases, catalytic domain"/>
    <property type="match status" value="1"/>
</dbReference>
<dbReference type="SUPFAM" id="SSF50129">
    <property type="entry name" value="GroES-like"/>
    <property type="match status" value="1"/>
</dbReference>
<dbReference type="Proteomes" id="UP000217210">
    <property type="component" value="Chromosome"/>
</dbReference>
<keyword evidence="4" id="KW-0560">Oxidoreductase</keyword>
<dbReference type="InterPro" id="IPR013149">
    <property type="entry name" value="ADH-like_C"/>
</dbReference>
<evidence type="ECO:0000256" key="3">
    <source>
        <dbReference type="ARBA" id="ARBA00022833"/>
    </source>
</evidence>
<dbReference type="InterPro" id="IPR002328">
    <property type="entry name" value="ADH_Zn_CS"/>
</dbReference>
<comment type="similarity">
    <text evidence="5">Belongs to the zinc-containing alcohol dehydrogenase family.</text>
</comment>
<evidence type="ECO:0000313" key="8">
    <source>
        <dbReference type="Proteomes" id="UP000217210"/>
    </source>
</evidence>
<dbReference type="Gene3D" id="3.40.50.720">
    <property type="entry name" value="NAD(P)-binding Rossmann-like Domain"/>
    <property type="match status" value="1"/>
</dbReference>
<dbReference type="InterPro" id="IPR050129">
    <property type="entry name" value="Zn_alcohol_dh"/>
</dbReference>
<accession>A0A249L5E1</accession>
<keyword evidence="8" id="KW-1185">Reference proteome</keyword>
<dbReference type="GO" id="GO:0016491">
    <property type="term" value="F:oxidoreductase activity"/>
    <property type="evidence" value="ECO:0007669"/>
    <property type="project" value="UniProtKB-KW"/>
</dbReference>
<reference evidence="7 8" key="1">
    <citation type="submission" date="2016-07" db="EMBL/GenBank/DDBJ databases">
        <title>High microdiversification within the ubiquitous acI lineage of Actinobacteria.</title>
        <authorList>
            <person name="Neuenschwander S.M."/>
            <person name="Salcher M."/>
            <person name="Ghai R."/>
            <person name="Pernthaler J."/>
        </authorList>
    </citation>
    <scope>NUCLEOTIDE SEQUENCE [LARGE SCALE GENOMIC DNA]</scope>
    <source>
        <strain evidence="7">MMS-IIB-91</strain>
    </source>
</reference>
<dbReference type="GO" id="GO:0008270">
    <property type="term" value="F:zinc ion binding"/>
    <property type="evidence" value="ECO:0007669"/>
    <property type="project" value="InterPro"/>
</dbReference>
<dbReference type="InterPro" id="IPR011032">
    <property type="entry name" value="GroES-like_sf"/>
</dbReference>
<protein>
    <submittedName>
        <fullName evidence="7">D-arabinitol dehydrogenase (NADP+)</fullName>
    </submittedName>
</protein>
<gene>
    <name evidence="7" type="ORF">B1sIIB91_04945</name>
</gene>
<keyword evidence="3 5" id="KW-0862">Zinc</keyword>
<dbReference type="InterPro" id="IPR013154">
    <property type="entry name" value="ADH-like_N"/>
</dbReference>
<dbReference type="InterPro" id="IPR036291">
    <property type="entry name" value="NAD(P)-bd_dom_sf"/>
</dbReference>